<comment type="caution">
    <text evidence="4">The sequence shown here is derived from an EMBL/GenBank/DDBJ whole genome shotgun (WGS) entry which is preliminary data.</text>
</comment>
<evidence type="ECO:0000259" key="3">
    <source>
        <dbReference type="Pfam" id="PF01648"/>
    </source>
</evidence>
<keyword evidence="2 4" id="KW-0808">Transferase</keyword>
<sequence>MRRTIAGHGRSGCNPMSLAFQTDGARAPVAAPALAAGEVHAWIIDLELAAGTLEDTELLTSLWERERAARLRRPLDRRRFLRGRAALRRVLSTYAGRPPAGLVLAADDQGRPFAPDLGHFDFNSSRSGNYATIAIARGGRVGIDIEAVEPGFPCRQLARSFFSAAENEVLDRLPPDRLAAGFFQAWVSKEACVKAWGMGLSLPLAGFDVEADPARPPALLHHRQSEAPLWLAALAGPVGHAVALAADRPIGPVRIMQLGYHDLAAGGRA</sequence>
<protein>
    <submittedName>
        <fullName evidence="4">4-phosphopantetheinyl transferase</fullName>
    </submittedName>
</protein>
<proteinExistence type="inferred from homology"/>
<feature type="domain" description="4'-phosphopantetheinyl transferase" evidence="3">
    <location>
        <begin position="140"/>
        <end position="238"/>
    </location>
</feature>
<dbReference type="GO" id="GO:0005829">
    <property type="term" value="C:cytosol"/>
    <property type="evidence" value="ECO:0007669"/>
    <property type="project" value="TreeGrafter"/>
</dbReference>
<dbReference type="InterPro" id="IPR037143">
    <property type="entry name" value="4-PPantetheinyl_Trfase_dom_sf"/>
</dbReference>
<dbReference type="PANTHER" id="PTHR12215">
    <property type="entry name" value="PHOSPHOPANTETHEINE TRANSFERASE"/>
    <property type="match status" value="1"/>
</dbReference>
<evidence type="ECO:0000313" key="5">
    <source>
        <dbReference type="Proteomes" id="UP000246077"/>
    </source>
</evidence>
<dbReference type="GO" id="GO:0008897">
    <property type="term" value="F:holo-[acyl-carrier-protein] synthase activity"/>
    <property type="evidence" value="ECO:0007669"/>
    <property type="project" value="InterPro"/>
</dbReference>
<dbReference type="Gene3D" id="3.90.470.20">
    <property type="entry name" value="4'-phosphopantetheinyl transferase domain"/>
    <property type="match status" value="2"/>
</dbReference>
<comment type="similarity">
    <text evidence="1">Belongs to the P-Pant transferase superfamily. Gsp/Sfp/HetI/AcpT family.</text>
</comment>
<gene>
    <name evidence="4" type="ORF">DKG75_08645</name>
</gene>
<dbReference type="GO" id="GO:0019878">
    <property type="term" value="P:lysine biosynthetic process via aminoadipic acid"/>
    <property type="evidence" value="ECO:0007669"/>
    <property type="project" value="TreeGrafter"/>
</dbReference>
<accession>A0A317E727</accession>
<dbReference type="InterPro" id="IPR050559">
    <property type="entry name" value="P-Pant_transferase_sf"/>
</dbReference>
<evidence type="ECO:0000313" key="4">
    <source>
        <dbReference type="EMBL" id="PWR22036.1"/>
    </source>
</evidence>
<name>A0A317E727_9PROT</name>
<dbReference type="Proteomes" id="UP000246077">
    <property type="component" value="Unassembled WGS sequence"/>
</dbReference>
<dbReference type="AlphaFoldDB" id="A0A317E727"/>
<organism evidence="4 5">
    <name type="scientific">Zavarzinia compransoris</name>
    <dbReference type="NCBI Taxonomy" id="1264899"/>
    <lineage>
        <taxon>Bacteria</taxon>
        <taxon>Pseudomonadati</taxon>
        <taxon>Pseudomonadota</taxon>
        <taxon>Alphaproteobacteria</taxon>
        <taxon>Rhodospirillales</taxon>
        <taxon>Zavarziniaceae</taxon>
        <taxon>Zavarzinia</taxon>
    </lineage>
</organism>
<dbReference type="InterPro" id="IPR008278">
    <property type="entry name" value="4-PPantetheinyl_Trfase_dom"/>
</dbReference>
<reference evidence="5" key="1">
    <citation type="submission" date="2018-05" db="EMBL/GenBank/DDBJ databases">
        <title>Zavarzinia sp. HR-AS.</title>
        <authorList>
            <person name="Lee Y."/>
            <person name="Jeon C.O."/>
        </authorList>
    </citation>
    <scope>NUCLEOTIDE SEQUENCE [LARGE SCALE GENOMIC DNA]</scope>
    <source>
        <strain evidence="5">DSM 1231</strain>
    </source>
</reference>
<dbReference type="EMBL" id="QGLF01000002">
    <property type="protein sequence ID" value="PWR22036.1"/>
    <property type="molecule type" value="Genomic_DNA"/>
</dbReference>
<dbReference type="PANTHER" id="PTHR12215:SF10">
    <property type="entry name" value="L-AMINOADIPATE-SEMIALDEHYDE DEHYDROGENASE-PHOSPHOPANTETHEINYL TRANSFERASE"/>
    <property type="match status" value="1"/>
</dbReference>
<keyword evidence="5" id="KW-1185">Reference proteome</keyword>
<evidence type="ECO:0000256" key="2">
    <source>
        <dbReference type="ARBA" id="ARBA00022679"/>
    </source>
</evidence>
<dbReference type="Pfam" id="PF01648">
    <property type="entry name" value="ACPS"/>
    <property type="match status" value="1"/>
</dbReference>
<evidence type="ECO:0000256" key="1">
    <source>
        <dbReference type="ARBA" id="ARBA00010990"/>
    </source>
</evidence>
<dbReference type="GO" id="GO:0000287">
    <property type="term" value="F:magnesium ion binding"/>
    <property type="evidence" value="ECO:0007669"/>
    <property type="project" value="InterPro"/>
</dbReference>
<dbReference type="SUPFAM" id="SSF56214">
    <property type="entry name" value="4'-phosphopantetheinyl transferase"/>
    <property type="match status" value="2"/>
</dbReference>